<keyword evidence="6" id="KW-0540">Nuclease</keyword>
<evidence type="ECO:0000256" key="8">
    <source>
        <dbReference type="ARBA" id="ARBA00022801"/>
    </source>
</evidence>
<evidence type="ECO:0000256" key="1">
    <source>
        <dbReference type="ARBA" id="ARBA00000983"/>
    </source>
</evidence>
<dbReference type="GO" id="GO:0046872">
    <property type="term" value="F:metal ion binding"/>
    <property type="evidence" value="ECO:0007669"/>
    <property type="project" value="UniProtKB-KW"/>
</dbReference>
<dbReference type="Proteomes" id="UP000214596">
    <property type="component" value="Unassembled WGS sequence"/>
</dbReference>
<dbReference type="EC" id="3.1.4.1" evidence="5"/>
<evidence type="ECO:0000313" key="12">
    <source>
        <dbReference type="Proteomes" id="UP000214596"/>
    </source>
</evidence>
<dbReference type="InterPro" id="IPR011856">
    <property type="entry name" value="tRNA_endonuc-like_dom_sf"/>
</dbReference>
<evidence type="ECO:0000313" key="11">
    <source>
        <dbReference type="EMBL" id="OXE33033.1"/>
    </source>
</evidence>
<dbReference type="OMA" id="YRMIEVK"/>
<dbReference type="Pfam" id="PF08774">
    <property type="entry name" value="VRR_NUC"/>
    <property type="match status" value="1"/>
</dbReference>
<accession>A0A0L8SW14</accession>
<dbReference type="OrthoDB" id="9803913at2"/>
<name>A0A0L8SW14_VIBPH</name>
<dbReference type="STRING" id="670.ACZ92_06695"/>
<evidence type="ECO:0000256" key="3">
    <source>
        <dbReference type="ARBA" id="ARBA00001946"/>
    </source>
</evidence>
<dbReference type="PANTHER" id="PTHR15749">
    <property type="entry name" value="FANCONI-ASSOCIATED NUCLEASE 1"/>
    <property type="match status" value="1"/>
</dbReference>
<keyword evidence="8" id="KW-0378">Hydrolase</keyword>
<dbReference type="InterPro" id="IPR033315">
    <property type="entry name" value="Fan1-like"/>
</dbReference>
<dbReference type="GO" id="GO:0036297">
    <property type="term" value="P:interstrand cross-link repair"/>
    <property type="evidence" value="ECO:0007669"/>
    <property type="project" value="InterPro"/>
</dbReference>
<comment type="caution">
    <text evidence="11">The sequence shown here is derived from an EMBL/GenBank/DDBJ whole genome shotgun (WGS) entry which is preliminary data.</text>
</comment>
<dbReference type="InterPro" id="IPR049125">
    <property type="entry name" value="FAN1-like_WH"/>
</dbReference>
<dbReference type="SMART" id="SM00990">
    <property type="entry name" value="VRR_NUC"/>
    <property type="match status" value="1"/>
</dbReference>
<dbReference type="GO" id="GO:0004528">
    <property type="term" value="F:phosphodiesterase I activity"/>
    <property type="evidence" value="ECO:0007669"/>
    <property type="project" value="UniProtKB-EC"/>
</dbReference>
<gene>
    <name evidence="11" type="ORF">CA163_09630</name>
</gene>
<dbReference type="InterPro" id="IPR014883">
    <property type="entry name" value="VRR_NUC"/>
</dbReference>
<keyword evidence="9" id="KW-0460">Magnesium</keyword>
<comment type="cofactor">
    <cofactor evidence="2">
        <name>Mn(2+)</name>
        <dbReference type="ChEBI" id="CHEBI:29035"/>
    </cofactor>
</comment>
<dbReference type="RefSeq" id="WP_005477565.1">
    <property type="nucleotide sequence ID" value="NZ_CANUHY010000004.1"/>
</dbReference>
<proteinExistence type="inferred from homology"/>
<evidence type="ECO:0000256" key="4">
    <source>
        <dbReference type="ARBA" id="ARBA00005533"/>
    </source>
</evidence>
<comment type="catalytic activity">
    <reaction evidence="1">
        <text>Hydrolytically removes 5'-nucleotides successively from the 3'-hydroxy termini of 3'-hydroxy-terminated oligonucleotides.</text>
        <dbReference type="EC" id="3.1.4.1"/>
    </reaction>
</comment>
<evidence type="ECO:0000256" key="9">
    <source>
        <dbReference type="ARBA" id="ARBA00022842"/>
    </source>
</evidence>
<organism evidence="11 12">
    <name type="scientific">Vibrio parahaemolyticus</name>
    <dbReference type="NCBI Taxonomy" id="670"/>
    <lineage>
        <taxon>Bacteria</taxon>
        <taxon>Pseudomonadati</taxon>
        <taxon>Pseudomonadota</taxon>
        <taxon>Gammaproteobacteria</taxon>
        <taxon>Vibrionales</taxon>
        <taxon>Vibrionaceae</taxon>
        <taxon>Vibrio</taxon>
    </lineage>
</organism>
<dbReference type="Gene3D" id="3.40.1350.10">
    <property type="match status" value="1"/>
</dbReference>
<dbReference type="PANTHER" id="PTHR15749:SF4">
    <property type="entry name" value="FANCONI-ASSOCIATED NUCLEASE 1"/>
    <property type="match status" value="1"/>
</dbReference>
<comment type="similarity">
    <text evidence="4">Belongs to the FAN1 family.</text>
</comment>
<sequence>MESPIELAPDYYLENFFKLTHHAVTWYSDLLTEEEHAWLCSFDSLNKHAQCLLVRLYSRKGCWFRSDKLNYQEIPLIDAALAELGGQDFISLSPPLSHQEVAANLLTKPEISALYPELPKSLKKDALVERLSNTEFDRVEQLEFTIVRLNSAHMIDVLLTLFFANTHQDLSQFVLDDLGLHQFEQYQLSKVRRFFNSREQIDRLIELSQLANLYWQFDRKDKANLDLLIEAMPHPVHHPYVDRKREHMLNDIARDYERIDELETALSLFGQTQLTPSRERRARIYDKLNHDDLFSDIVTEMLHSPIDVSELEVAQKLEQRLKRKQGEKVPRVTKPTCMEYRVELDLSQQRVELASKAHFESLGWSVFYAENALLNALLGLTFWDAIFAPIEGAFINAYQHRPLDLYHSDFVAKRQALIDEAFAQLKLGNTQAILTKYDEKFGISNPFVQWSLIGKELLEQSLNTIPTRTLLELFKVQLSDLKLYRNGMPDLIAFRDNEFEWIEVKGPGDKLQDNQWRWIKEFSRLNVPFAVCYVTARKEDEKRVD</sequence>
<evidence type="ECO:0000256" key="2">
    <source>
        <dbReference type="ARBA" id="ARBA00001936"/>
    </source>
</evidence>
<evidence type="ECO:0000256" key="7">
    <source>
        <dbReference type="ARBA" id="ARBA00022723"/>
    </source>
</evidence>
<comment type="cofactor">
    <cofactor evidence="3">
        <name>Mg(2+)</name>
        <dbReference type="ChEBI" id="CHEBI:18420"/>
    </cofactor>
</comment>
<dbReference type="AlphaFoldDB" id="A0A0L8SW14"/>
<dbReference type="GeneID" id="1191389"/>
<evidence type="ECO:0000256" key="10">
    <source>
        <dbReference type="ARBA" id="ARBA00023211"/>
    </source>
</evidence>
<protein>
    <recommendedName>
        <fullName evidence="5">phosphodiesterase I</fullName>
        <ecNumber evidence="5">3.1.4.1</ecNumber>
    </recommendedName>
</protein>
<reference evidence="11 12" key="1">
    <citation type="journal article" date="2017" name="Appl. Environ. Microbiol.">
        <title>Parallel evolution of two clades of a major Atlantic endemic Vibrio parahaemolyticus pathogen lineage by independent acquisition of related pathogenicity islands.</title>
        <authorList>
            <person name="Xu F."/>
            <person name="Gonzalez-Escalona N."/>
            <person name="Drees K.P."/>
            <person name="Sebra R.P."/>
            <person name="Cooper V.S."/>
            <person name="Jones S.H."/>
            <person name="Whistler C.A."/>
        </authorList>
    </citation>
    <scope>NUCLEOTIDE SEQUENCE [LARGE SCALE GENOMIC DNA]</scope>
    <source>
        <strain evidence="11 12">MAVP-3</strain>
    </source>
</reference>
<evidence type="ECO:0000256" key="6">
    <source>
        <dbReference type="ARBA" id="ARBA00022722"/>
    </source>
</evidence>
<dbReference type="GO" id="GO:0003676">
    <property type="term" value="F:nucleic acid binding"/>
    <property type="evidence" value="ECO:0007669"/>
    <property type="project" value="InterPro"/>
</dbReference>
<dbReference type="EMBL" id="NIXT01000438">
    <property type="protein sequence ID" value="OXE33033.1"/>
    <property type="molecule type" value="Genomic_DNA"/>
</dbReference>
<evidence type="ECO:0000256" key="5">
    <source>
        <dbReference type="ARBA" id="ARBA00012029"/>
    </source>
</evidence>
<keyword evidence="10" id="KW-0464">Manganese</keyword>
<dbReference type="Pfam" id="PF21315">
    <property type="entry name" value="FAN1_HTH"/>
    <property type="match status" value="1"/>
</dbReference>
<keyword evidence="7" id="KW-0479">Metal-binding</keyword>